<sequence>MISEWFTEFVRTNPAIQRPPPPPILQQVPVAPQEFRAIVDDDPERANFWLENTIRVFDELCCTLAKCVKGAISLLRDTAYQWWNTLISIVPRERVT</sequence>
<protein>
    <submittedName>
        <fullName evidence="1">Protein MCM10</fullName>
    </submittedName>
</protein>
<evidence type="ECO:0000313" key="2">
    <source>
        <dbReference type="Proteomes" id="UP000325315"/>
    </source>
</evidence>
<reference evidence="2" key="1">
    <citation type="journal article" date="2019" name="Plant Biotechnol. J.">
        <title>Genome sequencing of the Australian wild diploid species Gossypium australe highlights disease resistance and delayed gland morphogenesis.</title>
        <authorList>
            <person name="Cai Y."/>
            <person name="Cai X."/>
            <person name="Wang Q."/>
            <person name="Wang P."/>
            <person name="Zhang Y."/>
            <person name="Cai C."/>
            <person name="Xu Y."/>
            <person name="Wang K."/>
            <person name="Zhou Z."/>
            <person name="Wang C."/>
            <person name="Geng S."/>
            <person name="Li B."/>
            <person name="Dong Q."/>
            <person name="Hou Y."/>
            <person name="Wang H."/>
            <person name="Ai P."/>
            <person name="Liu Z."/>
            <person name="Yi F."/>
            <person name="Sun M."/>
            <person name="An G."/>
            <person name="Cheng J."/>
            <person name="Zhang Y."/>
            <person name="Shi Q."/>
            <person name="Xie Y."/>
            <person name="Shi X."/>
            <person name="Chang Y."/>
            <person name="Huang F."/>
            <person name="Chen Y."/>
            <person name="Hong S."/>
            <person name="Mi L."/>
            <person name="Sun Q."/>
            <person name="Zhang L."/>
            <person name="Zhou B."/>
            <person name="Peng R."/>
            <person name="Zhang X."/>
            <person name="Liu F."/>
        </authorList>
    </citation>
    <scope>NUCLEOTIDE SEQUENCE [LARGE SCALE GENOMIC DNA]</scope>
    <source>
        <strain evidence="2">cv. PA1801</strain>
    </source>
</reference>
<dbReference type="Proteomes" id="UP000325315">
    <property type="component" value="Unassembled WGS sequence"/>
</dbReference>
<dbReference type="OrthoDB" id="1936908at2759"/>
<name>A0A5B6VF28_9ROSI</name>
<proteinExistence type="predicted"/>
<keyword evidence="2" id="KW-1185">Reference proteome</keyword>
<dbReference type="EMBL" id="SMMG02000007">
    <property type="protein sequence ID" value="KAA3467536.1"/>
    <property type="molecule type" value="Genomic_DNA"/>
</dbReference>
<organism evidence="1 2">
    <name type="scientific">Gossypium australe</name>
    <dbReference type="NCBI Taxonomy" id="47621"/>
    <lineage>
        <taxon>Eukaryota</taxon>
        <taxon>Viridiplantae</taxon>
        <taxon>Streptophyta</taxon>
        <taxon>Embryophyta</taxon>
        <taxon>Tracheophyta</taxon>
        <taxon>Spermatophyta</taxon>
        <taxon>Magnoliopsida</taxon>
        <taxon>eudicotyledons</taxon>
        <taxon>Gunneridae</taxon>
        <taxon>Pentapetalae</taxon>
        <taxon>rosids</taxon>
        <taxon>malvids</taxon>
        <taxon>Malvales</taxon>
        <taxon>Malvaceae</taxon>
        <taxon>Malvoideae</taxon>
        <taxon>Gossypium</taxon>
    </lineage>
</organism>
<comment type="caution">
    <text evidence="1">The sequence shown here is derived from an EMBL/GenBank/DDBJ whole genome shotgun (WGS) entry which is preliminary data.</text>
</comment>
<gene>
    <name evidence="1" type="ORF">EPI10_002540</name>
</gene>
<accession>A0A5B6VF28</accession>
<evidence type="ECO:0000313" key="1">
    <source>
        <dbReference type="EMBL" id="KAA3467536.1"/>
    </source>
</evidence>
<dbReference type="AlphaFoldDB" id="A0A5B6VF28"/>